<dbReference type="InterPro" id="IPR006103">
    <property type="entry name" value="Glyco_hydro_2_cat"/>
</dbReference>
<feature type="region of interest" description="Disordered" evidence="4">
    <location>
        <begin position="1"/>
        <end position="24"/>
    </location>
</feature>
<evidence type="ECO:0000256" key="3">
    <source>
        <dbReference type="ARBA" id="ARBA00023295"/>
    </source>
</evidence>
<comment type="caution">
    <text evidence="8">The sequence shown here is derived from an EMBL/GenBank/DDBJ whole genome shotgun (WGS) entry which is preliminary data.</text>
</comment>
<keyword evidence="9" id="KW-1185">Reference proteome</keyword>
<dbReference type="Pfam" id="PF02837">
    <property type="entry name" value="Glyco_hydro_2_N"/>
    <property type="match status" value="1"/>
</dbReference>
<reference evidence="8 9" key="1">
    <citation type="submission" date="2017-06" db="EMBL/GenBank/DDBJ databases">
        <title>Comparative genomic analysis of Ambrosia Fusariam Clade fungi.</title>
        <authorList>
            <person name="Stajich J.E."/>
            <person name="Carrillo J."/>
            <person name="Kijimoto T."/>
            <person name="Eskalen A."/>
            <person name="O'Donnell K."/>
            <person name="Kasson M."/>
        </authorList>
    </citation>
    <scope>NUCLEOTIDE SEQUENCE [LARGE SCALE GENOMIC DNA]</scope>
    <source>
        <strain evidence="8 9">NRRL62584</strain>
    </source>
</reference>
<evidence type="ECO:0000313" key="8">
    <source>
        <dbReference type="EMBL" id="RSL42121.1"/>
    </source>
</evidence>
<evidence type="ECO:0008006" key="10">
    <source>
        <dbReference type="Google" id="ProtNLM"/>
    </source>
</evidence>
<dbReference type="InterPro" id="IPR006104">
    <property type="entry name" value="Glyco_hydro_2_N"/>
</dbReference>
<evidence type="ECO:0000313" key="9">
    <source>
        <dbReference type="Proteomes" id="UP000288168"/>
    </source>
</evidence>
<dbReference type="InterPro" id="IPR040605">
    <property type="entry name" value="Glyco_hydro2_dom5"/>
</dbReference>
<dbReference type="GO" id="GO:0004553">
    <property type="term" value="F:hydrolase activity, hydrolyzing O-glycosyl compounds"/>
    <property type="evidence" value="ECO:0007669"/>
    <property type="project" value="InterPro"/>
</dbReference>
<dbReference type="Pfam" id="PF02836">
    <property type="entry name" value="Glyco_hydro_2_C"/>
    <property type="match status" value="1"/>
</dbReference>
<organism evidence="8 9">
    <name type="scientific">Fusarium duplospermum</name>
    <dbReference type="NCBI Taxonomy" id="1325734"/>
    <lineage>
        <taxon>Eukaryota</taxon>
        <taxon>Fungi</taxon>
        <taxon>Dikarya</taxon>
        <taxon>Ascomycota</taxon>
        <taxon>Pezizomycotina</taxon>
        <taxon>Sordariomycetes</taxon>
        <taxon>Hypocreomycetidae</taxon>
        <taxon>Hypocreales</taxon>
        <taxon>Nectriaceae</taxon>
        <taxon>Fusarium</taxon>
        <taxon>Fusarium solani species complex</taxon>
    </lineage>
</organism>
<dbReference type="Proteomes" id="UP000288168">
    <property type="component" value="Unassembled WGS sequence"/>
</dbReference>
<dbReference type="SUPFAM" id="SSF49303">
    <property type="entry name" value="beta-Galactosidase/glucuronidase domain"/>
    <property type="match status" value="1"/>
</dbReference>
<feature type="domain" description="Glycoside hydrolase family 2" evidence="7">
    <location>
        <begin position="598"/>
        <end position="698"/>
    </location>
</feature>
<evidence type="ECO:0000256" key="2">
    <source>
        <dbReference type="ARBA" id="ARBA00022801"/>
    </source>
</evidence>
<dbReference type="PANTHER" id="PTHR42732:SF1">
    <property type="entry name" value="BETA-MANNOSIDASE"/>
    <property type="match status" value="1"/>
</dbReference>
<dbReference type="GO" id="GO:0005975">
    <property type="term" value="P:carbohydrate metabolic process"/>
    <property type="evidence" value="ECO:0007669"/>
    <property type="project" value="InterPro"/>
</dbReference>
<dbReference type="STRING" id="1325734.A0A428NMV3"/>
<dbReference type="SUPFAM" id="SSF49785">
    <property type="entry name" value="Galactose-binding domain-like"/>
    <property type="match status" value="1"/>
</dbReference>
<evidence type="ECO:0000259" key="6">
    <source>
        <dbReference type="Pfam" id="PF02837"/>
    </source>
</evidence>
<dbReference type="InterPro" id="IPR008979">
    <property type="entry name" value="Galactose-bd-like_sf"/>
</dbReference>
<dbReference type="InterPro" id="IPR017853">
    <property type="entry name" value="GH"/>
</dbReference>
<dbReference type="SUPFAM" id="SSF51445">
    <property type="entry name" value="(Trans)glycosidases"/>
    <property type="match status" value="1"/>
</dbReference>
<dbReference type="InterPro" id="IPR013783">
    <property type="entry name" value="Ig-like_fold"/>
</dbReference>
<dbReference type="EMBL" id="NKCI01000382">
    <property type="protein sequence ID" value="RSL42121.1"/>
    <property type="molecule type" value="Genomic_DNA"/>
</dbReference>
<dbReference type="InterPro" id="IPR036156">
    <property type="entry name" value="Beta-gal/glucu_dom_sf"/>
</dbReference>
<accession>A0A428NMV3</accession>
<dbReference type="Pfam" id="PF18565">
    <property type="entry name" value="Glyco_hydro2_C5"/>
    <property type="match status" value="1"/>
</dbReference>
<dbReference type="AlphaFoldDB" id="A0A428NMV3"/>
<feature type="domain" description="Glycoside hydrolase family 2 catalytic" evidence="5">
    <location>
        <begin position="265"/>
        <end position="345"/>
    </location>
</feature>
<evidence type="ECO:0000256" key="1">
    <source>
        <dbReference type="ARBA" id="ARBA00007401"/>
    </source>
</evidence>
<gene>
    <name evidence="8" type="ORF">CEP54_015595</name>
</gene>
<proteinExistence type="inferred from homology"/>
<dbReference type="PANTHER" id="PTHR42732">
    <property type="entry name" value="BETA-GALACTOSIDASE"/>
    <property type="match status" value="1"/>
</dbReference>
<sequence>MKGTQDMPPRRRLAKAGMANGWSDHTVEERQETGLQKTIIEEMDRSFQAVILRPSAADAEWSSIDLPHDWRLGMTPSPDHQHPEDEAKVWQGFFPTGVTYYHKLLSLDRGPLGQRTSITFDGIAGFSDVWFNGFWVGEMASSYSPLTVDVTEILRAGDEGPNVVLVEVLNESPDEAKAGLVTVVKDPETGQEIACTDADSRVSVFSCGMVALATEVQISNPKLWQLGKGGLYTPEAHVVDAQGALLDVISTHFGVRTISWAKDGILGNGQWTKIVGANLHRDRSVFGVALPDRVIEQKLELCAELGVNAIRSAHHAPTQKLVDHAERMGMLLLLENRQLSTASSSLEQLRSLGDGPGILTRMVKEIKSLGPDRDTIFGGVMALDDKSYYSITDVVGMHYRSFFGVLDVAVGYVQDKPHVLDEESLYASVRGVYQYDKERAHAGSFSYLGEVMMDTPEPASNAALMPPDFNITGSIALDLTTAYTHPKVSGTFVWTALDYIGEPTLPKDYYWLLRSLFRRDEPLVHAFPHWTWPGREGESIPFRPYSNCDEVEFLVDDVVLAHERVNTGLVMIPDGIKYAPGKLVATFTAQKPARLMVDTDRSVLSVSSGDSIDVAFLRIAVTDEQGNLIPNAANHVKVAVKGEGYLRGTHNGDPSTDNYTCCETFQAFNGFIGAYFASDSSPGVMTVSVASDGLVGVEVDISVSTEDAWHLVHVAKDEAKNIII</sequence>
<feature type="domain" description="Glycosyl hydrolases family 2 sugar binding" evidence="6">
    <location>
        <begin position="97"/>
        <end position="173"/>
    </location>
</feature>
<keyword evidence="3" id="KW-0326">Glycosidase</keyword>
<dbReference type="Gene3D" id="2.60.120.260">
    <property type="entry name" value="Galactose-binding domain-like"/>
    <property type="match status" value="1"/>
</dbReference>
<name>A0A428NMV3_9HYPO</name>
<keyword evidence="2" id="KW-0378">Hydrolase</keyword>
<dbReference type="InterPro" id="IPR051913">
    <property type="entry name" value="GH2_Domain-Containing"/>
</dbReference>
<evidence type="ECO:0000259" key="7">
    <source>
        <dbReference type="Pfam" id="PF18565"/>
    </source>
</evidence>
<dbReference type="Gene3D" id="3.20.20.80">
    <property type="entry name" value="Glycosidases"/>
    <property type="match status" value="2"/>
</dbReference>
<comment type="similarity">
    <text evidence="1">Belongs to the glycosyl hydrolase 2 family.</text>
</comment>
<dbReference type="Gene3D" id="2.60.40.10">
    <property type="entry name" value="Immunoglobulins"/>
    <property type="match status" value="2"/>
</dbReference>
<evidence type="ECO:0000256" key="4">
    <source>
        <dbReference type="SAM" id="MobiDB-lite"/>
    </source>
</evidence>
<dbReference type="OrthoDB" id="408532at2759"/>
<protein>
    <recommendedName>
        <fullName evidence="10">Beta-galactosidase</fullName>
    </recommendedName>
</protein>
<evidence type="ECO:0000259" key="5">
    <source>
        <dbReference type="Pfam" id="PF02836"/>
    </source>
</evidence>